<keyword evidence="1" id="KW-0472">Membrane</keyword>
<proteinExistence type="predicted"/>
<accession>A0AA97AG31</accession>
<dbReference type="EMBL" id="CP053586">
    <property type="protein sequence ID" value="WNZ23009.1"/>
    <property type="molecule type" value="Genomic_DNA"/>
</dbReference>
<organism evidence="2">
    <name type="scientific">Leptolyngbya sp. NK1-12</name>
    <dbReference type="NCBI Taxonomy" id="2547451"/>
    <lineage>
        <taxon>Bacteria</taxon>
        <taxon>Bacillati</taxon>
        <taxon>Cyanobacteriota</taxon>
        <taxon>Cyanophyceae</taxon>
        <taxon>Leptolyngbyales</taxon>
        <taxon>Leptolyngbyaceae</taxon>
        <taxon>Leptolyngbya group</taxon>
        <taxon>Leptolyngbya</taxon>
    </lineage>
</organism>
<dbReference type="PROSITE" id="PS00409">
    <property type="entry name" value="PROKAR_NTER_METHYL"/>
    <property type="match status" value="1"/>
</dbReference>
<keyword evidence="1" id="KW-0812">Transmembrane</keyword>
<dbReference type="RefSeq" id="WP_316434570.1">
    <property type="nucleotide sequence ID" value="NZ_CP053586.1"/>
</dbReference>
<dbReference type="AlphaFoldDB" id="A0AA97AG31"/>
<evidence type="ECO:0000313" key="2">
    <source>
        <dbReference type="EMBL" id="WNZ23009.1"/>
    </source>
</evidence>
<gene>
    <name evidence="2" type="ORF">HJG54_09130</name>
</gene>
<dbReference type="Gene3D" id="3.30.700.10">
    <property type="entry name" value="Glycoprotein, Type 4 Pilin"/>
    <property type="match status" value="1"/>
</dbReference>
<feature type="transmembrane region" description="Helical" evidence="1">
    <location>
        <begin position="12"/>
        <end position="37"/>
    </location>
</feature>
<dbReference type="InterPro" id="IPR012902">
    <property type="entry name" value="N_methyl_site"/>
</dbReference>
<evidence type="ECO:0000256" key="1">
    <source>
        <dbReference type="SAM" id="Phobius"/>
    </source>
</evidence>
<sequence>MSKLAPYRSTAGFTLVEMIVVIMLAVILALIAAPGWLSFANSRRAEAGREQIFQLLRQAQTQAIRSRQNQVVNFIAPPDQLPVVEIAGVAQPVDGQNPSSQVNSNLLKLEVSPNAKLGCAPDAVGCVVFNDRGNIAMEANQLGENGIVISVSSPADNTNINSRRCVIVKTLLGAMATSSGEDCKLS</sequence>
<dbReference type="Pfam" id="PF07963">
    <property type="entry name" value="N_methyl"/>
    <property type="match status" value="1"/>
</dbReference>
<keyword evidence="1" id="KW-1133">Transmembrane helix</keyword>
<dbReference type="NCBIfam" id="TIGR02532">
    <property type="entry name" value="IV_pilin_GFxxxE"/>
    <property type="match status" value="1"/>
</dbReference>
<protein>
    <submittedName>
        <fullName evidence="2">Prepilin-type N-terminal cleavage/methylation domain-containing protein</fullName>
    </submittedName>
</protein>
<name>A0AA97AG31_9CYAN</name>
<dbReference type="SUPFAM" id="SSF54523">
    <property type="entry name" value="Pili subunits"/>
    <property type="match status" value="1"/>
</dbReference>
<reference evidence="2" key="1">
    <citation type="submission" date="2020-05" db="EMBL/GenBank/DDBJ databases">
        <authorList>
            <person name="Zhu T."/>
            <person name="Keshari N."/>
            <person name="Lu X."/>
        </authorList>
    </citation>
    <scope>NUCLEOTIDE SEQUENCE</scope>
    <source>
        <strain evidence="2">NK1-12</strain>
    </source>
</reference>
<dbReference type="InterPro" id="IPR045584">
    <property type="entry name" value="Pilin-like"/>
</dbReference>